<dbReference type="InterPro" id="IPR005863">
    <property type="entry name" value="UDP-N-AcMur_synth"/>
</dbReference>
<dbReference type="GO" id="GO:0005524">
    <property type="term" value="F:ATP binding"/>
    <property type="evidence" value="ECO:0007669"/>
    <property type="project" value="UniProtKB-UniRule"/>
</dbReference>
<dbReference type="Pfam" id="PF02875">
    <property type="entry name" value="Mur_ligase_C"/>
    <property type="match status" value="1"/>
</dbReference>
<comment type="subcellular location">
    <subcellularLocation>
        <location evidence="10 11">Cytoplasm</location>
    </subcellularLocation>
</comment>
<dbReference type="InterPro" id="IPR004101">
    <property type="entry name" value="Mur_ligase_C"/>
</dbReference>
<evidence type="ECO:0000313" key="15">
    <source>
        <dbReference type="EMBL" id="VTQ87886.1"/>
    </source>
</evidence>
<keyword evidence="6 10" id="KW-0133">Cell shape</keyword>
<sequence length="462" mass="52240">MEKLALQEIIEAIDAEVIKSPFKSEFTEVSTDTRKIQKESIFIALKGENFNGNKYIKDAEVNGASLCIIDQLFLEDKELEIFKSGILKVKDTKKALMNLAAYYLKKLNIRVIGITGSTGKTSTKDLTAAAISGKYKVFKTKGNFNNEIGLPLTVLSMDKSYDVAVLEMGMSDFNEINNLASIARPDIALITNIGVSHIENLKTRENILKAKMEITDFFSKDNILIINSENDLLNSIEDNKEYSLIKIGFNSKEKELNYLAEDIIINEECIKFNIKVNNHERKEDFKINVPGIHNVLNAQLAIAASRELGLSFDEIRRGFKNIESTSMRLQVINNKDAKIINDSYNASPDSMKAAIEYLKTLNGKRRIAILGTMKELGEESYNLHKDVAIFAKENNIDELFCIGEFSKAYKEGFGEGCIEFESKEKLSDYYNNIRLYGDLVLVKASRTMQFENIVNYIDKLHN</sequence>
<evidence type="ECO:0000256" key="1">
    <source>
        <dbReference type="ARBA" id="ARBA00022490"/>
    </source>
</evidence>
<keyword evidence="16" id="KW-1185">Reference proteome</keyword>
<dbReference type="Pfam" id="PF08245">
    <property type="entry name" value="Mur_ligase_M"/>
    <property type="match status" value="1"/>
</dbReference>
<dbReference type="AlphaFoldDB" id="A0A4U9R9V3"/>
<dbReference type="OrthoDB" id="9801978at2"/>
<dbReference type="EMBL" id="LR590481">
    <property type="protein sequence ID" value="VTQ87886.1"/>
    <property type="molecule type" value="Genomic_DNA"/>
</dbReference>
<evidence type="ECO:0000256" key="9">
    <source>
        <dbReference type="ARBA" id="ARBA00023316"/>
    </source>
</evidence>
<evidence type="ECO:0000259" key="12">
    <source>
        <dbReference type="Pfam" id="PF01225"/>
    </source>
</evidence>
<dbReference type="EC" id="6.3.2.10" evidence="10 11"/>
<dbReference type="GO" id="GO:0005737">
    <property type="term" value="C:cytoplasm"/>
    <property type="evidence" value="ECO:0007669"/>
    <property type="project" value="UniProtKB-SubCell"/>
</dbReference>
<evidence type="ECO:0000256" key="7">
    <source>
        <dbReference type="ARBA" id="ARBA00022984"/>
    </source>
</evidence>
<dbReference type="PANTHER" id="PTHR43024">
    <property type="entry name" value="UDP-N-ACETYLMURAMOYL-TRIPEPTIDE--D-ALANYL-D-ALANINE LIGASE"/>
    <property type="match status" value="1"/>
</dbReference>
<reference evidence="15 16" key="1">
    <citation type="submission" date="2019-05" db="EMBL/GenBank/DDBJ databases">
        <authorList>
            <consortium name="Pathogen Informatics"/>
        </authorList>
    </citation>
    <scope>NUCLEOTIDE SEQUENCE [LARGE SCALE GENOMIC DNA]</scope>
    <source>
        <strain evidence="15 16">NCTC503</strain>
    </source>
</reference>
<dbReference type="GO" id="GO:0047480">
    <property type="term" value="F:UDP-N-acetylmuramoyl-tripeptide-D-alanyl-D-alanine ligase activity"/>
    <property type="evidence" value="ECO:0007669"/>
    <property type="project" value="UniProtKB-UniRule"/>
</dbReference>
<feature type="domain" description="Mur ligase central" evidence="14">
    <location>
        <begin position="114"/>
        <end position="304"/>
    </location>
</feature>
<feature type="binding site" evidence="10">
    <location>
        <begin position="116"/>
        <end position="122"/>
    </location>
    <ligand>
        <name>ATP</name>
        <dbReference type="ChEBI" id="CHEBI:30616"/>
    </ligand>
</feature>
<dbReference type="GO" id="GO:0008766">
    <property type="term" value="F:UDP-N-acetylmuramoylalanyl-D-glutamyl-2,6-diaminopimelate-D-alanyl-D-alanine ligase activity"/>
    <property type="evidence" value="ECO:0007669"/>
    <property type="project" value="RHEA"/>
</dbReference>
<dbReference type="GO" id="GO:0009252">
    <property type="term" value="P:peptidoglycan biosynthetic process"/>
    <property type="evidence" value="ECO:0007669"/>
    <property type="project" value="UniProtKB-UniRule"/>
</dbReference>
<keyword evidence="3 10" id="KW-0132">Cell division</keyword>
<dbReference type="InterPro" id="IPR051046">
    <property type="entry name" value="MurCDEF_CellWall_CoF430Synth"/>
</dbReference>
<comment type="similarity">
    <text evidence="10">Belongs to the MurCDEF family. MurF subfamily.</text>
</comment>
<keyword evidence="8 10" id="KW-0131">Cell cycle</keyword>
<evidence type="ECO:0000256" key="3">
    <source>
        <dbReference type="ARBA" id="ARBA00022618"/>
    </source>
</evidence>
<dbReference type="InterPro" id="IPR036615">
    <property type="entry name" value="Mur_ligase_C_dom_sf"/>
</dbReference>
<feature type="domain" description="Mur ligase N-terminal catalytic" evidence="12">
    <location>
        <begin position="26"/>
        <end position="102"/>
    </location>
</feature>
<dbReference type="Proteomes" id="UP000308489">
    <property type="component" value="Chromosome 1"/>
</dbReference>
<evidence type="ECO:0000259" key="14">
    <source>
        <dbReference type="Pfam" id="PF08245"/>
    </source>
</evidence>
<dbReference type="GO" id="GO:0051301">
    <property type="term" value="P:cell division"/>
    <property type="evidence" value="ECO:0007669"/>
    <property type="project" value="UniProtKB-KW"/>
</dbReference>
<evidence type="ECO:0000256" key="8">
    <source>
        <dbReference type="ARBA" id="ARBA00023306"/>
    </source>
</evidence>
<dbReference type="NCBIfam" id="TIGR01143">
    <property type="entry name" value="murF"/>
    <property type="match status" value="1"/>
</dbReference>
<dbReference type="Pfam" id="PF01225">
    <property type="entry name" value="Mur_ligase"/>
    <property type="match status" value="1"/>
</dbReference>
<evidence type="ECO:0000256" key="6">
    <source>
        <dbReference type="ARBA" id="ARBA00022960"/>
    </source>
</evidence>
<feature type="domain" description="Mur ligase C-terminal" evidence="13">
    <location>
        <begin position="327"/>
        <end position="446"/>
    </location>
</feature>
<proteinExistence type="inferred from homology"/>
<evidence type="ECO:0000256" key="4">
    <source>
        <dbReference type="ARBA" id="ARBA00022741"/>
    </source>
</evidence>
<dbReference type="InterPro" id="IPR000713">
    <property type="entry name" value="Mur_ligase_N"/>
</dbReference>
<dbReference type="PANTHER" id="PTHR43024:SF1">
    <property type="entry name" value="UDP-N-ACETYLMURAMOYL-TRIPEPTIDE--D-ALANYL-D-ALANINE LIGASE"/>
    <property type="match status" value="1"/>
</dbReference>
<dbReference type="Gene3D" id="3.40.1390.10">
    <property type="entry name" value="MurE/MurF, N-terminal domain"/>
    <property type="match status" value="1"/>
</dbReference>
<evidence type="ECO:0000256" key="2">
    <source>
        <dbReference type="ARBA" id="ARBA00022598"/>
    </source>
</evidence>
<dbReference type="SUPFAM" id="SSF53244">
    <property type="entry name" value="MurD-like peptide ligases, peptide-binding domain"/>
    <property type="match status" value="1"/>
</dbReference>
<dbReference type="InterPro" id="IPR035911">
    <property type="entry name" value="MurE/MurF_N"/>
</dbReference>
<dbReference type="KEGG" id="hhw:NCTC503_01151"/>
<dbReference type="GO" id="GO:0008360">
    <property type="term" value="P:regulation of cell shape"/>
    <property type="evidence" value="ECO:0007669"/>
    <property type="project" value="UniProtKB-KW"/>
</dbReference>
<keyword evidence="4 10" id="KW-0547">Nucleotide-binding</keyword>
<evidence type="ECO:0000256" key="11">
    <source>
        <dbReference type="RuleBase" id="RU004136"/>
    </source>
</evidence>
<name>A0A4U9R9V3_HATHI</name>
<dbReference type="InterPro" id="IPR036565">
    <property type="entry name" value="Mur-like_cat_sf"/>
</dbReference>
<comment type="catalytic activity">
    <reaction evidence="10 11">
        <text>D-alanyl-D-alanine + UDP-N-acetyl-alpha-D-muramoyl-L-alanyl-gamma-D-glutamyl-meso-2,6-diaminopimelate + ATP = UDP-N-acetyl-alpha-D-muramoyl-L-alanyl-gamma-D-glutamyl-meso-2,6-diaminopimeloyl-D-alanyl-D-alanine + ADP + phosphate + H(+)</text>
        <dbReference type="Rhea" id="RHEA:28374"/>
        <dbReference type="ChEBI" id="CHEBI:15378"/>
        <dbReference type="ChEBI" id="CHEBI:30616"/>
        <dbReference type="ChEBI" id="CHEBI:43474"/>
        <dbReference type="ChEBI" id="CHEBI:57822"/>
        <dbReference type="ChEBI" id="CHEBI:61386"/>
        <dbReference type="ChEBI" id="CHEBI:83905"/>
        <dbReference type="ChEBI" id="CHEBI:456216"/>
        <dbReference type="EC" id="6.3.2.10"/>
    </reaction>
</comment>
<keyword evidence="5 10" id="KW-0067">ATP-binding</keyword>
<comment type="pathway">
    <text evidence="10 11">Cell wall biogenesis; peptidoglycan biosynthesis.</text>
</comment>
<evidence type="ECO:0000256" key="5">
    <source>
        <dbReference type="ARBA" id="ARBA00022840"/>
    </source>
</evidence>
<keyword evidence="2 10" id="KW-0436">Ligase</keyword>
<evidence type="ECO:0000256" key="10">
    <source>
        <dbReference type="HAMAP-Rule" id="MF_02019"/>
    </source>
</evidence>
<dbReference type="InterPro" id="IPR013221">
    <property type="entry name" value="Mur_ligase_cen"/>
</dbReference>
<organism evidence="15 16">
    <name type="scientific">Hathewaya histolytica</name>
    <name type="common">Clostridium histolyticum</name>
    <dbReference type="NCBI Taxonomy" id="1498"/>
    <lineage>
        <taxon>Bacteria</taxon>
        <taxon>Bacillati</taxon>
        <taxon>Bacillota</taxon>
        <taxon>Clostridia</taxon>
        <taxon>Eubacteriales</taxon>
        <taxon>Clostridiaceae</taxon>
        <taxon>Hathewaya</taxon>
    </lineage>
</organism>
<dbReference type="HAMAP" id="MF_02019">
    <property type="entry name" value="MurF"/>
    <property type="match status" value="1"/>
</dbReference>
<dbReference type="Gene3D" id="3.40.1190.10">
    <property type="entry name" value="Mur-like, catalytic domain"/>
    <property type="match status" value="1"/>
</dbReference>
<dbReference type="GO" id="GO:0071555">
    <property type="term" value="P:cell wall organization"/>
    <property type="evidence" value="ECO:0007669"/>
    <property type="project" value="UniProtKB-KW"/>
</dbReference>
<dbReference type="UniPathway" id="UPA00219"/>
<dbReference type="Gene3D" id="3.90.190.20">
    <property type="entry name" value="Mur ligase, C-terminal domain"/>
    <property type="match status" value="1"/>
</dbReference>
<dbReference type="SUPFAM" id="SSF63418">
    <property type="entry name" value="MurE/MurF N-terminal domain"/>
    <property type="match status" value="1"/>
</dbReference>
<evidence type="ECO:0000313" key="16">
    <source>
        <dbReference type="Proteomes" id="UP000308489"/>
    </source>
</evidence>
<protein>
    <recommendedName>
        <fullName evidence="10 11">UDP-N-acetylmuramoyl-tripeptide--D-alanyl-D-alanine ligase</fullName>
        <ecNumber evidence="10 11">6.3.2.10</ecNumber>
    </recommendedName>
    <alternativeName>
        <fullName evidence="10">D-alanyl-D-alanine-adding enzyme</fullName>
    </alternativeName>
</protein>
<keyword evidence="9 10" id="KW-0961">Cell wall biogenesis/degradation</keyword>
<comment type="function">
    <text evidence="10 11">Involved in cell wall formation. Catalyzes the final step in the synthesis of UDP-N-acetylmuramoyl-pentapeptide, the precursor of murein.</text>
</comment>
<keyword evidence="7 10" id="KW-0573">Peptidoglycan synthesis</keyword>
<dbReference type="RefSeq" id="WP_138209842.1">
    <property type="nucleotide sequence ID" value="NZ_CBCRUQ010000004.1"/>
</dbReference>
<gene>
    <name evidence="10 15" type="primary">murF</name>
    <name evidence="15" type="ORF">NCTC503_01151</name>
</gene>
<keyword evidence="1 10" id="KW-0963">Cytoplasm</keyword>
<dbReference type="SUPFAM" id="SSF53623">
    <property type="entry name" value="MurD-like peptide ligases, catalytic domain"/>
    <property type="match status" value="1"/>
</dbReference>
<accession>A0A4U9R9V3</accession>
<evidence type="ECO:0000259" key="13">
    <source>
        <dbReference type="Pfam" id="PF02875"/>
    </source>
</evidence>